<evidence type="ECO:0000256" key="1">
    <source>
        <dbReference type="SAM" id="MobiDB-lite"/>
    </source>
</evidence>
<dbReference type="Proteomes" id="UP001482620">
    <property type="component" value="Unassembled WGS sequence"/>
</dbReference>
<feature type="region of interest" description="Disordered" evidence="1">
    <location>
        <begin position="267"/>
        <end position="288"/>
    </location>
</feature>
<proteinExistence type="predicted"/>
<reference evidence="2 3" key="1">
    <citation type="submission" date="2021-06" db="EMBL/GenBank/DDBJ databases">
        <authorList>
            <person name="Palmer J.M."/>
        </authorList>
    </citation>
    <scope>NUCLEOTIDE SEQUENCE [LARGE SCALE GENOMIC DNA]</scope>
    <source>
        <strain evidence="3">if_2019</strain>
        <tissue evidence="2">Muscle</tissue>
    </source>
</reference>
<sequence length="310" mass="33095">MVSSTMHSLVHPGTLPPPWGMAGVCAAGSSLIFGSMTTSSAASFQGEPPQMNEPAGRAPPTGVLGLNVSRLWHCGSIQRNGHQLSGSVQPGLRSRAPLRLPSLVAATKGPRRQGSMAHLSVSELSLLTPGQDVLSEGFSGTQLSSILQIRSPPPPFTGKASTLLPCKSCMPVGSRDQQQSQHLQNCSRPDYIHFSRTIQPTVRPGPVRRHSHIPPLSSDMLHADLRRRNSSSSQEEALSVVGKPCFLSCSQRPAAGPPGRAQLHVFLPSETEGEEGDGESVDEGFMDEMDSKITSLKLQQKVIHTLTNHS</sequence>
<gene>
    <name evidence="2" type="ORF">ILYODFUR_015074</name>
</gene>
<evidence type="ECO:0000313" key="2">
    <source>
        <dbReference type="EMBL" id="MEQ2248024.1"/>
    </source>
</evidence>
<protein>
    <submittedName>
        <fullName evidence="2">Uncharacterized protein</fullName>
    </submittedName>
</protein>
<keyword evidence="3" id="KW-1185">Reference proteome</keyword>
<accession>A0ABV0UTP4</accession>
<organism evidence="2 3">
    <name type="scientific">Ilyodon furcidens</name>
    <name type="common">goldbreast splitfin</name>
    <dbReference type="NCBI Taxonomy" id="33524"/>
    <lineage>
        <taxon>Eukaryota</taxon>
        <taxon>Metazoa</taxon>
        <taxon>Chordata</taxon>
        <taxon>Craniata</taxon>
        <taxon>Vertebrata</taxon>
        <taxon>Euteleostomi</taxon>
        <taxon>Actinopterygii</taxon>
        <taxon>Neopterygii</taxon>
        <taxon>Teleostei</taxon>
        <taxon>Neoteleostei</taxon>
        <taxon>Acanthomorphata</taxon>
        <taxon>Ovalentaria</taxon>
        <taxon>Atherinomorphae</taxon>
        <taxon>Cyprinodontiformes</taxon>
        <taxon>Goodeidae</taxon>
        <taxon>Ilyodon</taxon>
    </lineage>
</organism>
<name>A0ABV0UTP4_9TELE</name>
<dbReference type="EMBL" id="JAHRIQ010082401">
    <property type="protein sequence ID" value="MEQ2248024.1"/>
    <property type="molecule type" value="Genomic_DNA"/>
</dbReference>
<evidence type="ECO:0000313" key="3">
    <source>
        <dbReference type="Proteomes" id="UP001482620"/>
    </source>
</evidence>
<comment type="caution">
    <text evidence="2">The sequence shown here is derived from an EMBL/GenBank/DDBJ whole genome shotgun (WGS) entry which is preliminary data.</text>
</comment>
<feature type="compositionally biased region" description="Acidic residues" evidence="1">
    <location>
        <begin position="271"/>
        <end position="288"/>
    </location>
</feature>